<gene>
    <name evidence="2" type="ORF">PECUL_23A061662</name>
</gene>
<organism evidence="2 3">
    <name type="scientific">Pelobates cultripes</name>
    <name type="common">Western spadefoot toad</name>
    <dbReference type="NCBI Taxonomy" id="61616"/>
    <lineage>
        <taxon>Eukaryota</taxon>
        <taxon>Metazoa</taxon>
        <taxon>Chordata</taxon>
        <taxon>Craniata</taxon>
        <taxon>Vertebrata</taxon>
        <taxon>Euteleostomi</taxon>
        <taxon>Amphibia</taxon>
        <taxon>Batrachia</taxon>
        <taxon>Anura</taxon>
        <taxon>Pelobatoidea</taxon>
        <taxon>Pelobatidae</taxon>
        <taxon>Pelobates</taxon>
    </lineage>
</organism>
<evidence type="ECO:0000313" key="2">
    <source>
        <dbReference type="EMBL" id="CAH2325472.1"/>
    </source>
</evidence>
<sequence>MVQRGQQTMEPGRVGHSPCPHAESTDPPMPCFPPKTGGVYPSQALRGNLPAKTPKAEPGGQQEEAKTGKMAANTCAQATERPDLMAKFDDLLNKFWRTLASRSQTAKTSKPATHLPTAMPMISQQGCTPLWAYRVHTRRRKKARQRAGKPTRLTTPTAALRCNKHPATTNLAARHGKESLQHLHLTPDTRIRS</sequence>
<evidence type="ECO:0000256" key="1">
    <source>
        <dbReference type="SAM" id="MobiDB-lite"/>
    </source>
</evidence>
<dbReference type="EMBL" id="OW240923">
    <property type="protein sequence ID" value="CAH2325472.1"/>
    <property type="molecule type" value="Genomic_DNA"/>
</dbReference>
<proteinExistence type="predicted"/>
<protein>
    <submittedName>
        <fullName evidence="2">Uncharacterized protein</fullName>
    </submittedName>
</protein>
<feature type="region of interest" description="Disordered" evidence="1">
    <location>
        <begin position="1"/>
        <end position="69"/>
    </location>
</feature>
<reference evidence="2" key="1">
    <citation type="submission" date="2022-03" db="EMBL/GenBank/DDBJ databases">
        <authorList>
            <person name="Alioto T."/>
            <person name="Alioto T."/>
            <person name="Gomez Garrido J."/>
        </authorList>
    </citation>
    <scope>NUCLEOTIDE SEQUENCE</scope>
</reference>
<keyword evidence="3" id="KW-1185">Reference proteome</keyword>
<name>A0AAD1WVQ2_PELCU</name>
<accession>A0AAD1WVQ2</accession>
<dbReference type="Proteomes" id="UP001295444">
    <property type="component" value="Chromosome 12"/>
</dbReference>
<evidence type="ECO:0000313" key="3">
    <source>
        <dbReference type="Proteomes" id="UP001295444"/>
    </source>
</evidence>
<dbReference type="AlphaFoldDB" id="A0AAD1WVQ2"/>